<feature type="signal peptide" evidence="1">
    <location>
        <begin position="1"/>
        <end position="48"/>
    </location>
</feature>
<evidence type="ECO:0000259" key="2">
    <source>
        <dbReference type="Pfam" id="PF00496"/>
    </source>
</evidence>
<evidence type="ECO:0000313" key="3">
    <source>
        <dbReference type="EMBL" id="KAA8999392.1"/>
    </source>
</evidence>
<reference evidence="3 4" key="1">
    <citation type="submission" date="2019-09" db="EMBL/GenBank/DDBJ databases">
        <authorList>
            <person name="Li Y."/>
        </authorList>
    </citation>
    <scope>NUCLEOTIDE SEQUENCE [LARGE SCALE GENOMIC DNA]</scope>
    <source>
        <strain evidence="3 4">L3-3HA</strain>
    </source>
</reference>
<dbReference type="Pfam" id="PF00496">
    <property type="entry name" value="SBP_bac_5"/>
    <property type="match status" value="1"/>
</dbReference>
<dbReference type="CDD" id="cd08489">
    <property type="entry name" value="PBP2_NikA"/>
    <property type="match status" value="1"/>
</dbReference>
<comment type="caution">
    <text evidence="3">The sequence shown here is derived from an EMBL/GenBank/DDBJ whole genome shotgun (WGS) entry which is preliminary data.</text>
</comment>
<dbReference type="InterPro" id="IPR039424">
    <property type="entry name" value="SBP_5"/>
</dbReference>
<dbReference type="GO" id="GO:0015675">
    <property type="term" value="P:nickel cation transport"/>
    <property type="evidence" value="ECO:0007669"/>
    <property type="project" value="InterPro"/>
</dbReference>
<dbReference type="GO" id="GO:0015833">
    <property type="term" value="P:peptide transport"/>
    <property type="evidence" value="ECO:0007669"/>
    <property type="project" value="TreeGrafter"/>
</dbReference>
<dbReference type="Proteomes" id="UP000335415">
    <property type="component" value="Unassembled WGS sequence"/>
</dbReference>
<dbReference type="SUPFAM" id="SSF53850">
    <property type="entry name" value="Periplasmic binding protein-like II"/>
    <property type="match status" value="1"/>
</dbReference>
<dbReference type="GO" id="GO:0043190">
    <property type="term" value="C:ATP-binding cassette (ABC) transporter complex"/>
    <property type="evidence" value="ECO:0007669"/>
    <property type="project" value="InterPro"/>
</dbReference>
<dbReference type="GO" id="GO:0020037">
    <property type="term" value="F:heme binding"/>
    <property type="evidence" value="ECO:0007669"/>
    <property type="project" value="InterPro"/>
</dbReference>
<dbReference type="InterPro" id="IPR030678">
    <property type="entry name" value="Peptide/Ni-bd"/>
</dbReference>
<organism evidence="3 4">
    <name type="scientific">Affinibrenneria salicis</name>
    <dbReference type="NCBI Taxonomy" id="2590031"/>
    <lineage>
        <taxon>Bacteria</taxon>
        <taxon>Pseudomonadati</taxon>
        <taxon>Pseudomonadota</taxon>
        <taxon>Gammaproteobacteria</taxon>
        <taxon>Enterobacterales</taxon>
        <taxon>Pectobacteriaceae</taxon>
        <taxon>Affinibrenneria</taxon>
    </lineage>
</organism>
<dbReference type="PANTHER" id="PTHR30290">
    <property type="entry name" value="PERIPLASMIC BINDING COMPONENT OF ABC TRANSPORTER"/>
    <property type="match status" value="1"/>
</dbReference>
<dbReference type="RefSeq" id="WP_150435536.1">
    <property type="nucleotide sequence ID" value="NZ_VYKJ01000006.1"/>
</dbReference>
<evidence type="ECO:0000256" key="1">
    <source>
        <dbReference type="SAM" id="SignalP"/>
    </source>
</evidence>
<feature type="chain" id="PRO_5023808070" evidence="1">
    <location>
        <begin position="49"/>
        <end position="545"/>
    </location>
</feature>
<dbReference type="Gene3D" id="3.40.190.10">
    <property type="entry name" value="Periplasmic binding protein-like II"/>
    <property type="match status" value="1"/>
</dbReference>
<dbReference type="PIRSF" id="PIRSF002741">
    <property type="entry name" value="MppA"/>
    <property type="match status" value="1"/>
</dbReference>
<feature type="domain" description="Solute-binding protein family 5" evidence="2">
    <location>
        <begin position="92"/>
        <end position="456"/>
    </location>
</feature>
<gene>
    <name evidence="3" type="primary">nikA</name>
    <name evidence="3" type="ORF">FJU30_13735</name>
</gene>
<sequence>MSSYLNVLRFRSSSGLTARRHRGLIAGRRLAAALLFCLAPFSAPPALAQETASLTFANFRDIRDLNPHIYSGEIWAQNMLYESLVKVTDRGIEPWLAEKWDTSADGKIYTFTLRSGVTFSDGTPFNASVAKQNVDAVLANRERHGWLEMVRVIDKVDALDDRRLRFTLKEPYYPLLTELAVTRPMRFISPAAMIDGGTKKGVRAFIGTGPYVLSEHKTDEYAVFTRNPHYWGAPPRLEKVVMKVIPDNQTRLLALQKGEIDMIYGKNMIDADAFARLSADKQFTTLLSGPVSTRMLLINTRSANLSDVRVRQALQHAVNKTDIAEGIFNGSEAPADTLLAKNVPYSNLDLRPYAWDVERAEKLLDEAGWRRTAGQSWRQKDGQPLSIALYYDSNTASQKAIAEYLQSELAGLGIELRLYGEEEQAYRDRQKAGRFDIVFNISWGTPYDPQSFLSGMKLPVYGDYAAQQGLSQKKQIDDSISHALITTDETQRQALYRYVLTTLHDEAVYIPLTYERNRAVYVNSLRGVGFNPSQFEIPFDRMYRE</sequence>
<keyword evidence="1" id="KW-0732">Signal</keyword>
<protein>
    <submittedName>
        <fullName evidence="3">Nickel ABC transporter, nickel/metallophore periplasmic binding protein</fullName>
    </submittedName>
</protein>
<dbReference type="OrthoDB" id="9801912at2"/>
<dbReference type="InterPro" id="IPR000914">
    <property type="entry name" value="SBP_5_dom"/>
</dbReference>
<dbReference type="PANTHER" id="PTHR30290:SF37">
    <property type="entry name" value="NICKEL-BINDING PERIPLASMIC PROTEIN"/>
    <property type="match status" value="1"/>
</dbReference>
<dbReference type="GO" id="GO:1904680">
    <property type="term" value="F:peptide transmembrane transporter activity"/>
    <property type="evidence" value="ECO:0007669"/>
    <property type="project" value="TreeGrafter"/>
</dbReference>
<proteinExistence type="predicted"/>
<dbReference type="GO" id="GO:0016151">
    <property type="term" value="F:nickel cation binding"/>
    <property type="evidence" value="ECO:0007669"/>
    <property type="project" value="InterPro"/>
</dbReference>
<dbReference type="InterPro" id="IPR011980">
    <property type="entry name" value="CntA-like"/>
</dbReference>
<dbReference type="GO" id="GO:0030288">
    <property type="term" value="C:outer membrane-bounded periplasmic space"/>
    <property type="evidence" value="ECO:0007669"/>
    <property type="project" value="TreeGrafter"/>
</dbReference>
<keyword evidence="4" id="KW-1185">Reference proteome</keyword>
<dbReference type="Gene3D" id="3.10.105.10">
    <property type="entry name" value="Dipeptide-binding Protein, Domain 3"/>
    <property type="match status" value="1"/>
</dbReference>
<dbReference type="EMBL" id="VYKJ01000006">
    <property type="protein sequence ID" value="KAA8999392.1"/>
    <property type="molecule type" value="Genomic_DNA"/>
</dbReference>
<evidence type="ECO:0000313" key="4">
    <source>
        <dbReference type="Proteomes" id="UP000335415"/>
    </source>
</evidence>
<dbReference type="NCBIfam" id="TIGR02294">
    <property type="entry name" value="nickel_nikA"/>
    <property type="match status" value="1"/>
</dbReference>
<dbReference type="AlphaFoldDB" id="A0A5J5FYU7"/>
<name>A0A5J5FYU7_9GAMM</name>
<accession>A0A5J5FYU7</accession>